<evidence type="ECO:0000256" key="3">
    <source>
        <dbReference type="ARBA" id="ARBA00022729"/>
    </source>
</evidence>
<dbReference type="Proteomes" id="UP000226442">
    <property type="component" value="Unassembled WGS sequence"/>
</dbReference>
<evidence type="ECO:0000313" key="6">
    <source>
        <dbReference type="EMBL" id="PHX56856.1"/>
    </source>
</evidence>
<dbReference type="Gene3D" id="3.40.190.10">
    <property type="entry name" value="Periplasmic binding protein-like II"/>
    <property type="match status" value="2"/>
</dbReference>
<gene>
    <name evidence="6" type="ORF">CP500_003000</name>
</gene>
<dbReference type="Pfam" id="PF09084">
    <property type="entry name" value="NMT1"/>
    <property type="match status" value="1"/>
</dbReference>
<keyword evidence="4" id="KW-0812">Transmembrane</keyword>
<name>A0A2G4F534_9CYAN</name>
<sequence length="350" mass="38758">MTGKAQTGTRQLLRRCWLTLTKWRSLSVLCVLTLAVSLIMNACSLAPQQLAPLRVGIVSWAGFDIALYAQEAGLFKQRGLDVQLIRFENNQDSTRAMLRGNLDANFTSLWDVMQSDSGNDKPVVLMVTNISHGADGIVAQPVIKSVANLRGKRVGSKLGTVNHLILLEALKLHQIKPEEVKIEDVSNEIAVDLMQNKRLDAAVIWQPLLGEMAQNIKGNIIYTTQEVDSLIIDTLASRSTITSTKKAELKQFIMAWFDIMSAVETKPNEVFQKVGKSLGQKSEAFAKDYAGLKKGDIAMQQQMFKSGRLPEAIAQMAKLLKSDPRAGKIPRQDVEINTEIVTTAINEWKL</sequence>
<keyword evidence="3" id="KW-0732">Signal</keyword>
<evidence type="ECO:0000259" key="5">
    <source>
        <dbReference type="SMART" id="SM00062"/>
    </source>
</evidence>
<feature type="domain" description="Solute-binding protein family 3/N-terminal" evidence="5">
    <location>
        <begin position="52"/>
        <end position="272"/>
    </location>
</feature>
<feature type="transmembrane region" description="Helical" evidence="4">
    <location>
        <begin position="21"/>
        <end position="40"/>
    </location>
</feature>
<evidence type="ECO:0000256" key="4">
    <source>
        <dbReference type="SAM" id="Phobius"/>
    </source>
</evidence>
<proteinExistence type="inferred from homology"/>
<dbReference type="InterPro" id="IPR001638">
    <property type="entry name" value="Solute-binding_3/MltF_N"/>
</dbReference>
<keyword evidence="7" id="KW-1185">Reference proteome</keyword>
<evidence type="ECO:0000256" key="1">
    <source>
        <dbReference type="ARBA" id="ARBA00004418"/>
    </source>
</evidence>
<evidence type="ECO:0000313" key="7">
    <source>
        <dbReference type="Proteomes" id="UP000226442"/>
    </source>
</evidence>
<dbReference type="InterPro" id="IPR015168">
    <property type="entry name" value="SsuA/THI5"/>
</dbReference>
<comment type="similarity">
    <text evidence="2">Belongs to the bacterial solute-binding protein SsuA/TauA family.</text>
</comment>
<dbReference type="OrthoDB" id="9815602at2"/>
<keyword evidence="4" id="KW-1133">Transmembrane helix</keyword>
<dbReference type="PANTHER" id="PTHR30024">
    <property type="entry name" value="ALIPHATIC SULFONATES-BINDING PROTEIN-RELATED"/>
    <property type="match status" value="1"/>
</dbReference>
<reference evidence="6" key="1">
    <citation type="submission" date="2017-10" db="EMBL/GenBank/DDBJ databases">
        <title>Draft genome sequence of the planktic cyanobacteria Tychonema bourrellyi isolated from alpine lentic freshwater.</title>
        <authorList>
            <person name="Tett A."/>
            <person name="Armanini F."/>
            <person name="Asnicar F."/>
            <person name="Boscaini A."/>
            <person name="Pasolli E."/>
            <person name="Zolfo M."/>
            <person name="Donati C."/>
            <person name="Salmaso N."/>
            <person name="Segata N."/>
        </authorList>
    </citation>
    <scope>NUCLEOTIDE SEQUENCE</scope>
    <source>
        <strain evidence="6">FEM_GT703</strain>
    </source>
</reference>
<dbReference type="GO" id="GO:0042597">
    <property type="term" value="C:periplasmic space"/>
    <property type="evidence" value="ECO:0007669"/>
    <property type="project" value="UniProtKB-SubCell"/>
</dbReference>
<dbReference type="PANTHER" id="PTHR30024:SF47">
    <property type="entry name" value="TAURINE-BINDING PERIPLASMIC PROTEIN"/>
    <property type="match status" value="1"/>
</dbReference>
<comment type="subcellular location">
    <subcellularLocation>
        <location evidence="1">Periplasm</location>
    </subcellularLocation>
</comment>
<dbReference type="SUPFAM" id="SSF53850">
    <property type="entry name" value="Periplasmic binding protein-like II"/>
    <property type="match status" value="1"/>
</dbReference>
<dbReference type="EMBL" id="NXIB02000010">
    <property type="protein sequence ID" value="PHX56856.1"/>
    <property type="molecule type" value="Genomic_DNA"/>
</dbReference>
<evidence type="ECO:0000256" key="2">
    <source>
        <dbReference type="ARBA" id="ARBA00010742"/>
    </source>
</evidence>
<dbReference type="AlphaFoldDB" id="A0A2G4F534"/>
<dbReference type="SMART" id="SM00062">
    <property type="entry name" value="PBPb"/>
    <property type="match status" value="1"/>
</dbReference>
<protein>
    <submittedName>
        <fullName evidence="6">Nitrate ABC transporter substrate-binding protein</fullName>
    </submittedName>
</protein>
<keyword evidence="4" id="KW-0472">Membrane</keyword>
<comment type="caution">
    <text evidence="6">The sequence shown here is derived from an EMBL/GenBank/DDBJ whole genome shotgun (WGS) entry which is preliminary data.</text>
</comment>
<organism evidence="6 7">
    <name type="scientific">Tychonema bourrellyi FEM_GT703</name>
    <dbReference type="NCBI Taxonomy" id="2040638"/>
    <lineage>
        <taxon>Bacteria</taxon>
        <taxon>Bacillati</taxon>
        <taxon>Cyanobacteriota</taxon>
        <taxon>Cyanophyceae</taxon>
        <taxon>Oscillatoriophycideae</taxon>
        <taxon>Oscillatoriales</taxon>
        <taxon>Microcoleaceae</taxon>
        <taxon>Tychonema</taxon>
    </lineage>
</organism>
<accession>A0A2G4F534</accession>